<feature type="transmembrane region" description="Helical" evidence="1">
    <location>
        <begin position="896"/>
        <end position="916"/>
    </location>
</feature>
<dbReference type="SUPFAM" id="SSF82714">
    <property type="entry name" value="Multidrug efflux transporter AcrB TolC docking domain, DN and DC subdomains"/>
    <property type="match status" value="1"/>
</dbReference>
<comment type="caution">
    <text evidence="2">The sequence shown here is derived from an EMBL/GenBank/DDBJ whole genome shotgun (WGS) entry which is preliminary data.</text>
</comment>
<keyword evidence="3" id="KW-1185">Reference proteome</keyword>
<dbReference type="SUPFAM" id="SSF82693">
    <property type="entry name" value="Multidrug efflux transporter AcrB pore domain, PN1, PN2, PC1 and PC2 subdomains"/>
    <property type="match status" value="2"/>
</dbReference>
<organism evidence="2 3">
    <name type="scientific">Litorilinea aerophila</name>
    <dbReference type="NCBI Taxonomy" id="1204385"/>
    <lineage>
        <taxon>Bacteria</taxon>
        <taxon>Bacillati</taxon>
        <taxon>Chloroflexota</taxon>
        <taxon>Caldilineae</taxon>
        <taxon>Caldilineales</taxon>
        <taxon>Caldilineaceae</taxon>
        <taxon>Litorilinea</taxon>
    </lineage>
</organism>
<dbReference type="Gene3D" id="3.30.70.1430">
    <property type="entry name" value="Multidrug efflux transporter AcrB pore domain"/>
    <property type="match status" value="2"/>
</dbReference>
<feature type="transmembrane region" description="Helical" evidence="1">
    <location>
        <begin position="482"/>
        <end position="506"/>
    </location>
</feature>
<feature type="transmembrane region" description="Helical" evidence="1">
    <location>
        <begin position="922"/>
        <end position="943"/>
    </location>
</feature>
<dbReference type="Gene3D" id="3.30.2090.10">
    <property type="entry name" value="Multidrug efflux transporter AcrB TolC docking domain, DN and DC subdomains"/>
    <property type="match status" value="2"/>
</dbReference>
<dbReference type="Proteomes" id="UP000317371">
    <property type="component" value="Unassembled WGS sequence"/>
</dbReference>
<dbReference type="Pfam" id="PF00873">
    <property type="entry name" value="ACR_tran"/>
    <property type="match status" value="1"/>
</dbReference>
<dbReference type="SUPFAM" id="SSF82866">
    <property type="entry name" value="Multidrug efflux transporter AcrB transmembrane domain"/>
    <property type="match status" value="2"/>
</dbReference>
<dbReference type="Gene3D" id="3.30.70.1440">
    <property type="entry name" value="Multidrug efflux transporter AcrB pore domain"/>
    <property type="match status" value="1"/>
</dbReference>
<dbReference type="PRINTS" id="PR00702">
    <property type="entry name" value="ACRIFLAVINRP"/>
</dbReference>
<feature type="transmembrane region" description="Helical" evidence="1">
    <location>
        <begin position="1002"/>
        <end position="1026"/>
    </location>
</feature>
<dbReference type="PANTHER" id="PTHR32063:SF4">
    <property type="entry name" value="SLR6043 PROTEIN"/>
    <property type="match status" value="1"/>
</dbReference>
<evidence type="ECO:0000313" key="3">
    <source>
        <dbReference type="Proteomes" id="UP000317371"/>
    </source>
</evidence>
<evidence type="ECO:0000313" key="2">
    <source>
        <dbReference type="EMBL" id="TQE93106.1"/>
    </source>
</evidence>
<reference evidence="2 3" key="1">
    <citation type="submission" date="2019-06" db="EMBL/GenBank/DDBJ databases">
        <title>Genome sequence of Litorilinea aerophila BAA-2444.</title>
        <authorList>
            <person name="Maclea K.S."/>
            <person name="Maurais E.G."/>
            <person name="Iannazzi L.C."/>
        </authorList>
    </citation>
    <scope>NUCLEOTIDE SEQUENCE [LARGE SCALE GENOMIC DNA]</scope>
    <source>
        <strain evidence="2 3">ATCC BAA-2444</strain>
    </source>
</reference>
<feature type="transmembrane region" description="Helical" evidence="1">
    <location>
        <begin position="542"/>
        <end position="562"/>
    </location>
</feature>
<dbReference type="InParanoid" id="A0A540V8J5"/>
<protein>
    <submittedName>
        <fullName evidence="2">Efflux RND transporter permease subunit</fullName>
    </submittedName>
</protein>
<feature type="transmembrane region" description="Helical" evidence="1">
    <location>
        <begin position="370"/>
        <end position="388"/>
    </location>
</feature>
<keyword evidence="1" id="KW-0472">Membrane</keyword>
<feature type="transmembrane region" description="Helical" evidence="1">
    <location>
        <begin position="344"/>
        <end position="363"/>
    </location>
</feature>
<keyword evidence="1" id="KW-0812">Transmembrane</keyword>
<dbReference type="GO" id="GO:0042910">
    <property type="term" value="F:xenobiotic transmembrane transporter activity"/>
    <property type="evidence" value="ECO:0007669"/>
    <property type="project" value="TreeGrafter"/>
</dbReference>
<feature type="transmembrane region" description="Helical" evidence="1">
    <location>
        <begin position="451"/>
        <end position="476"/>
    </location>
</feature>
<feature type="transmembrane region" description="Helical" evidence="1">
    <location>
        <begin position="394"/>
        <end position="415"/>
    </location>
</feature>
<dbReference type="InterPro" id="IPR027463">
    <property type="entry name" value="AcrB_DN_DC_subdom"/>
</dbReference>
<gene>
    <name evidence="2" type="ORF">FKZ61_22890</name>
</gene>
<dbReference type="AlphaFoldDB" id="A0A540V8J5"/>
<feature type="transmembrane region" description="Helical" evidence="1">
    <location>
        <begin position="970"/>
        <end position="990"/>
    </location>
</feature>
<feature type="transmembrane region" description="Helical" evidence="1">
    <location>
        <begin position="870"/>
        <end position="889"/>
    </location>
</feature>
<accession>A0A540V8J5</accession>
<evidence type="ECO:0000256" key="1">
    <source>
        <dbReference type="SAM" id="Phobius"/>
    </source>
</evidence>
<sequence length="1049" mass="114153">MMRWLIGVSLRLRFLILVFAAVLLLGGIVQLREMPIDIYPEFDPPLVEVQTEALGLSAEEMEALITVPLEADLLNGVAWLDQIYSESVAGMSSILLVFEPGTDPIRARQMVQERLTQTFALPNVSSPPTMLQPLSTSSRVMMVGLSSNQLSLVQMGVLARWNIKPRLMGVPGVANVAIWGHRDRQLQVLIDPATLQEKGVTIQQIIETTGEALWVSPLSYLESSTPGTAGWIDTPNQRLSIRHELPISSAEDLGKVAVVDHEGLLLEDVARVVEDHQPLIGDALLDEGPGLLLVIEKFPGANTLEVTRGVEEALAAMRPGLTGIEIDTTIFRPATYLEQAARNVSVLLLIGIVLLALVLGAFFFQWRTALASLIVIPLSLAAAGLILYLRGTTFNAMTLAGFVVALGAIIDNAVVDTENIARRVHQHRQSGDAGARLPVVLEATLEMRGPLIFALLIILAAVAPIFLIPGLAGSFIRPLTVSFILALLTSLGVALLITPALTMLLLSDLGRTTVRPTFASPVVQRLQERYRRLLSQTVRARYLGFGLAAVLILAGLIALPFLDVSLVPTFKQTDLTIYWKAAPGTSRAEMSRITAQVRQELHAIPGVESFGTHMGRAITGDAIVDVDSGEIWVSISPEVNYEATVAAIRNVTSGYPGLISEVRTYEPKRMKEALLGPGHDLVVRLYGHDLELLNTQAEKVQQAIANINGIARADVDRQNVRPQVEIEVRLPEAERYQVKPGDVRRQATTLISGLRVGNLYEENKVFDVVVWGEPQLRDSLTDLHALPIYTSRGYVPLQELADVRIVPSPTVIRRDVVSRFVDVGIAVEGRNPAVVAADIRDRIKGMEFPLEYHAEVLGASDVEQITWRRLWGMVLAAAVGIFLLMQAAFNSWRMALVTFVTLPMALAGGVLAALLGGGALSLGALFAFLTVLGLAVRQVMVLIRHLQNLEDQEGEPFGPELVLRGARERLAPILMTSLGTIVLMLPFVLAGDIAGNEVIRPMAIVILGGTITSMLFSLVVIPNLYLRYGARPEPVQAAARWQEQPGYNA</sequence>
<dbReference type="InterPro" id="IPR001036">
    <property type="entry name" value="Acrflvin-R"/>
</dbReference>
<dbReference type="GO" id="GO:0005886">
    <property type="term" value="C:plasma membrane"/>
    <property type="evidence" value="ECO:0007669"/>
    <property type="project" value="TreeGrafter"/>
</dbReference>
<dbReference type="EMBL" id="VIGC01000051">
    <property type="protein sequence ID" value="TQE93106.1"/>
    <property type="molecule type" value="Genomic_DNA"/>
</dbReference>
<dbReference type="OrthoDB" id="8270at2"/>
<dbReference type="PANTHER" id="PTHR32063">
    <property type="match status" value="1"/>
</dbReference>
<proteinExistence type="predicted"/>
<name>A0A540V8J5_9CHLR</name>
<dbReference type="Gene3D" id="1.20.1640.10">
    <property type="entry name" value="Multidrug efflux transporter AcrB transmembrane domain"/>
    <property type="match status" value="2"/>
</dbReference>
<dbReference type="Gene3D" id="3.30.70.1320">
    <property type="entry name" value="Multidrug efflux transporter AcrB pore domain like"/>
    <property type="match status" value="1"/>
</dbReference>
<keyword evidence="1" id="KW-1133">Transmembrane helix</keyword>
<dbReference type="RefSeq" id="WP_141612508.1">
    <property type="nucleotide sequence ID" value="NZ_VIGC02000051.1"/>
</dbReference>